<comment type="cofactor">
    <cofactor evidence="1">
        <name>FMN</name>
        <dbReference type="ChEBI" id="CHEBI:58210"/>
    </cofactor>
</comment>
<dbReference type="InterPro" id="IPR000262">
    <property type="entry name" value="FMN-dep_DH"/>
</dbReference>
<sequence length="411" mass="45209">MTQTAVAKEVKVPNPILTTSTVRPTDTTPSFLRDVLALSDFERKVRPRLPNMIYQYVAGAVETSSAMRNGLDAYCRYGFTPHALTDTSLRNTTTELFGQTYSAPFAIGPLGGAAFVAYRADLALTNAAKAANIPMILSASSLIKLEDVIAANPNAWFQAYLAGDEQRIDRMLNRVEAAGYRNLVVTIDTPILGNREHNIRSGFSMPIRMTPRVMFQSALHPRWLLGTVARTFMFHGAPHFENTEAERGPPMMSRTLRNTVARDKLAWKHIEQIRRRWNGPMIVKGVISPRDAVLCREHGADGIILSNHGGRQLDHAVGPLDILPEIAAEKGNMKVIVDGGIRRGTDVLKAMALGADFTLLGRPFLFAAALGGKTAVEHAIKILREEISRDMALLGVNSPSEIDSSFIKRIR</sequence>
<name>A0ABQ5WV75_9PROT</name>
<dbReference type="InterPro" id="IPR037396">
    <property type="entry name" value="FMN_HAD"/>
</dbReference>
<dbReference type="CDD" id="cd02809">
    <property type="entry name" value="alpha_hydroxyacid_oxid_FMN"/>
    <property type="match status" value="1"/>
</dbReference>
<dbReference type="PANTHER" id="PTHR10578">
    <property type="entry name" value="S -2-HYDROXY-ACID OXIDASE-RELATED"/>
    <property type="match status" value="1"/>
</dbReference>
<comment type="similarity">
    <text evidence="3">Belongs to the FMN-dependent alpha-hydroxy acid dehydrogenase family.</text>
</comment>
<dbReference type="EMBL" id="BSNV01000043">
    <property type="protein sequence ID" value="GLQ66940.1"/>
    <property type="molecule type" value="Genomic_DNA"/>
</dbReference>
<dbReference type="PANTHER" id="PTHR10578:SF143">
    <property type="entry name" value="FMN-DEPENDENT ALPHA-HYDROXY ACID DEHYDROGENASE PB1A11.03"/>
    <property type="match status" value="1"/>
</dbReference>
<gene>
    <name evidence="5" type="primary">lldD</name>
    <name evidence="5" type="ORF">GCM10007870_25250</name>
</gene>
<keyword evidence="6" id="KW-1185">Reference proteome</keyword>
<dbReference type="Proteomes" id="UP001156629">
    <property type="component" value="Unassembled WGS sequence"/>
</dbReference>
<evidence type="ECO:0000256" key="2">
    <source>
        <dbReference type="ARBA" id="ARBA00023002"/>
    </source>
</evidence>
<dbReference type="PIRSF" id="PIRSF000138">
    <property type="entry name" value="Al-hdrx_acd_dh"/>
    <property type="match status" value="1"/>
</dbReference>
<organism evidence="5 6">
    <name type="scientific">Gluconobacter kondonii</name>
    <dbReference type="NCBI Taxonomy" id="941463"/>
    <lineage>
        <taxon>Bacteria</taxon>
        <taxon>Pseudomonadati</taxon>
        <taxon>Pseudomonadota</taxon>
        <taxon>Alphaproteobacteria</taxon>
        <taxon>Acetobacterales</taxon>
        <taxon>Acetobacteraceae</taxon>
        <taxon>Gluconobacter</taxon>
    </lineage>
</organism>
<dbReference type="Pfam" id="PF01070">
    <property type="entry name" value="FMN_dh"/>
    <property type="match status" value="1"/>
</dbReference>
<evidence type="ECO:0000313" key="6">
    <source>
        <dbReference type="Proteomes" id="UP001156629"/>
    </source>
</evidence>
<evidence type="ECO:0000256" key="1">
    <source>
        <dbReference type="ARBA" id="ARBA00001917"/>
    </source>
</evidence>
<dbReference type="PROSITE" id="PS00557">
    <property type="entry name" value="FMN_HYDROXY_ACID_DH_1"/>
    <property type="match status" value="1"/>
</dbReference>
<dbReference type="GeneID" id="76196130"/>
<reference evidence="6" key="1">
    <citation type="journal article" date="2019" name="Int. J. Syst. Evol. Microbiol.">
        <title>The Global Catalogue of Microorganisms (GCM) 10K type strain sequencing project: providing services to taxonomists for standard genome sequencing and annotation.</title>
        <authorList>
            <consortium name="The Broad Institute Genomics Platform"/>
            <consortium name="The Broad Institute Genome Sequencing Center for Infectious Disease"/>
            <person name="Wu L."/>
            <person name="Ma J."/>
        </authorList>
    </citation>
    <scope>NUCLEOTIDE SEQUENCE [LARGE SCALE GENOMIC DNA]</scope>
    <source>
        <strain evidence="6">NBRC 3266</strain>
    </source>
</reference>
<dbReference type="InterPro" id="IPR012133">
    <property type="entry name" value="Alpha-hydoxy_acid_DH_FMN"/>
</dbReference>
<proteinExistence type="inferred from homology"/>
<keyword evidence="2" id="KW-0560">Oxidoreductase</keyword>
<protein>
    <submittedName>
        <fullName evidence="5">Alpha-hydroxy-acid oxidizing enzyme</fullName>
    </submittedName>
</protein>
<accession>A0ABQ5WV75</accession>
<dbReference type="PROSITE" id="PS51349">
    <property type="entry name" value="FMN_HYDROXY_ACID_DH_2"/>
    <property type="match status" value="1"/>
</dbReference>
<dbReference type="InterPro" id="IPR013785">
    <property type="entry name" value="Aldolase_TIM"/>
</dbReference>
<evidence type="ECO:0000259" key="4">
    <source>
        <dbReference type="PROSITE" id="PS51349"/>
    </source>
</evidence>
<feature type="domain" description="FMN hydroxy acid dehydrogenase" evidence="4">
    <location>
        <begin position="30"/>
        <end position="411"/>
    </location>
</feature>
<dbReference type="InterPro" id="IPR008259">
    <property type="entry name" value="FMN_hydac_DH_AS"/>
</dbReference>
<dbReference type="Gene3D" id="3.20.20.70">
    <property type="entry name" value="Aldolase class I"/>
    <property type="match status" value="1"/>
</dbReference>
<dbReference type="SUPFAM" id="SSF51395">
    <property type="entry name" value="FMN-linked oxidoreductases"/>
    <property type="match status" value="1"/>
</dbReference>
<dbReference type="RefSeq" id="WP_099287769.1">
    <property type="nucleotide sequence ID" value="NZ_BEWP01000042.1"/>
</dbReference>
<comment type="caution">
    <text evidence="5">The sequence shown here is derived from an EMBL/GenBank/DDBJ whole genome shotgun (WGS) entry which is preliminary data.</text>
</comment>
<evidence type="ECO:0000256" key="3">
    <source>
        <dbReference type="ARBA" id="ARBA00024042"/>
    </source>
</evidence>
<evidence type="ECO:0000313" key="5">
    <source>
        <dbReference type="EMBL" id="GLQ66940.1"/>
    </source>
</evidence>